<protein>
    <submittedName>
        <fullName evidence="1">Uncharacterized protein</fullName>
    </submittedName>
</protein>
<gene>
    <name evidence="1" type="ORF">F8M41_007723</name>
</gene>
<reference evidence="1 2" key="1">
    <citation type="journal article" date="2019" name="Environ. Microbiol.">
        <title>At the nexus of three kingdoms: the genome of the mycorrhizal fungus Gigaspora margarita provides insights into plant, endobacterial and fungal interactions.</title>
        <authorList>
            <person name="Venice F."/>
            <person name="Ghignone S."/>
            <person name="Salvioli di Fossalunga A."/>
            <person name="Amselem J."/>
            <person name="Novero M."/>
            <person name="Xianan X."/>
            <person name="Sedzielewska Toro K."/>
            <person name="Morin E."/>
            <person name="Lipzen A."/>
            <person name="Grigoriev I.V."/>
            <person name="Henrissat B."/>
            <person name="Martin F.M."/>
            <person name="Bonfante P."/>
        </authorList>
    </citation>
    <scope>NUCLEOTIDE SEQUENCE [LARGE SCALE GENOMIC DNA]</scope>
    <source>
        <strain evidence="1 2">BEG34</strain>
    </source>
</reference>
<accession>A0A8H4AW47</accession>
<evidence type="ECO:0000313" key="1">
    <source>
        <dbReference type="EMBL" id="KAF0538512.1"/>
    </source>
</evidence>
<name>A0A8H4AW47_GIGMA</name>
<comment type="caution">
    <text evidence="1">The sequence shown here is derived from an EMBL/GenBank/DDBJ whole genome shotgun (WGS) entry which is preliminary data.</text>
</comment>
<proteinExistence type="predicted"/>
<dbReference type="AlphaFoldDB" id="A0A8H4AW47"/>
<dbReference type="EMBL" id="WTPW01000180">
    <property type="protein sequence ID" value="KAF0538512.1"/>
    <property type="molecule type" value="Genomic_DNA"/>
</dbReference>
<dbReference type="Proteomes" id="UP000439903">
    <property type="component" value="Unassembled WGS sequence"/>
</dbReference>
<dbReference type="OrthoDB" id="2383622at2759"/>
<keyword evidence="2" id="KW-1185">Reference proteome</keyword>
<sequence>MCSALIAAFSRYGLYSIATKLGIRFLDKLEQYVDYCATCKTNTYHYNADMQLKSLVAFALLFLATSKNIYTSLVVTFLESVLHSSQQYGLFKHVASVNITREYHYLAFDKALKQYGVKFVKQNLISDLPDPEILKQKIISIQDKCKRILLLYDKFVEDNIVNTENHVVKQYTETL</sequence>
<evidence type="ECO:0000313" key="2">
    <source>
        <dbReference type="Proteomes" id="UP000439903"/>
    </source>
</evidence>
<organism evidence="1 2">
    <name type="scientific">Gigaspora margarita</name>
    <dbReference type="NCBI Taxonomy" id="4874"/>
    <lineage>
        <taxon>Eukaryota</taxon>
        <taxon>Fungi</taxon>
        <taxon>Fungi incertae sedis</taxon>
        <taxon>Mucoromycota</taxon>
        <taxon>Glomeromycotina</taxon>
        <taxon>Glomeromycetes</taxon>
        <taxon>Diversisporales</taxon>
        <taxon>Gigasporaceae</taxon>
        <taxon>Gigaspora</taxon>
    </lineage>
</organism>